<comment type="subunit">
    <text evidence="1">Self-associates forming complexes of several hundred monomers.</text>
</comment>
<keyword evidence="3" id="KW-0805">Transcription regulation</keyword>
<evidence type="ECO:0000256" key="5">
    <source>
        <dbReference type="ARBA" id="ARBA00025466"/>
    </source>
</evidence>
<proteinExistence type="predicted"/>
<dbReference type="EMBL" id="CAKOGL010000001">
    <property type="protein sequence ID" value="CAH2083639.1"/>
    <property type="molecule type" value="Genomic_DNA"/>
</dbReference>
<dbReference type="Proteomes" id="UP001153954">
    <property type="component" value="Unassembled WGS sequence"/>
</dbReference>
<name>A0AAU9T9K1_EUPED</name>
<evidence type="ECO:0000256" key="4">
    <source>
        <dbReference type="ARBA" id="ARBA00023163"/>
    </source>
</evidence>
<keyword evidence="8" id="KW-1185">Reference proteome</keyword>
<comment type="function">
    <text evidence="5">Involved in transvection phenomena (= synapsis-dependent gene expression), where the synaptic pairing of chromosomes carrying genes with which zeste interacts influences the expression of these genes. Zeste binds to DNA and stimulates transcription from a nearby promoter.</text>
</comment>
<evidence type="ECO:0000256" key="2">
    <source>
        <dbReference type="ARBA" id="ARBA00016807"/>
    </source>
</evidence>
<dbReference type="PANTHER" id="PTHR21411">
    <property type="entry name" value="APONTIC"/>
    <property type="match status" value="1"/>
</dbReference>
<reference evidence="7" key="1">
    <citation type="submission" date="2022-03" db="EMBL/GenBank/DDBJ databases">
        <authorList>
            <person name="Tunstrom K."/>
        </authorList>
    </citation>
    <scope>NUCLEOTIDE SEQUENCE</scope>
</reference>
<accession>A0AAU9T9K1</accession>
<organism evidence="7 8">
    <name type="scientific">Euphydryas editha</name>
    <name type="common">Edith's checkerspot</name>
    <dbReference type="NCBI Taxonomy" id="104508"/>
    <lineage>
        <taxon>Eukaryota</taxon>
        <taxon>Metazoa</taxon>
        <taxon>Ecdysozoa</taxon>
        <taxon>Arthropoda</taxon>
        <taxon>Hexapoda</taxon>
        <taxon>Insecta</taxon>
        <taxon>Pterygota</taxon>
        <taxon>Neoptera</taxon>
        <taxon>Endopterygota</taxon>
        <taxon>Lepidoptera</taxon>
        <taxon>Glossata</taxon>
        <taxon>Ditrysia</taxon>
        <taxon>Papilionoidea</taxon>
        <taxon>Nymphalidae</taxon>
        <taxon>Nymphalinae</taxon>
        <taxon>Euphydryas</taxon>
    </lineage>
</organism>
<feature type="domain" description="Myb/SANT-like DNA-binding" evidence="6">
    <location>
        <begin position="7"/>
        <end position="82"/>
    </location>
</feature>
<evidence type="ECO:0000259" key="6">
    <source>
        <dbReference type="Pfam" id="PF13873"/>
    </source>
</evidence>
<evidence type="ECO:0000313" key="8">
    <source>
        <dbReference type="Proteomes" id="UP001153954"/>
    </source>
</evidence>
<protein>
    <recommendedName>
        <fullName evidence="2">Regulatory protein zeste</fullName>
    </recommendedName>
</protein>
<dbReference type="PANTHER" id="PTHR21411:SF0">
    <property type="entry name" value="REGULATORY PROTEIN ZESTE"/>
    <property type="match status" value="1"/>
</dbReference>
<dbReference type="AlphaFoldDB" id="A0AAU9T9K1"/>
<evidence type="ECO:0000256" key="3">
    <source>
        <dbReference type="ARBA" id="ARBA00023015"/>
    </source>
</evidence>
<evidence type="ECO:0000313" key="7">
    <source>
        <dbReference type="EMBL" id="CAH2083639.1"/>
    </source>
</evidence>
<dbReference type="Pfam" id="PF13873">
    <property type="entry name" value="Myb_DNA-bind_5"/>
    <property type="match status" value="1"/>
</dbReference>
<comment type="caution">
    <text evidence="7">The sequence shown here is derived from an EMBL/GenBank/DDBJ whole genome shotgun (WGS) entry which is preliminary data.</text>
</comment>
<sequence>MSQKRNRSINWDEEEKQLLRSVLKEFAQIIENKCLDTNTNKVKTKAWEEVHKKFNQLNSRPRDLNQIKIQWKAMKIHARKTYSMFKNEVHKTGGGARPATPEAAVVEIKDLLNPAELLRDHNVYDSDGIVIGELDFPTLSETHPIKQKMCVETEDIDAQLAVQELPPLAVSLQINVYECGLFKKSTITFYNLQITQVKANTTTPVEKCMDKLPVKISEDDINVTTPLRESIDIISTKKVPKRKIMFNNIADNGTKSRKDQGDYVSSMLNHSKMLKDEEHMRRMEMAEEEHAIKMEVQREKLKSAILEREILELRKAREASSIQ</sequence>
<gene>
    <name evidence="7" type="ORF">EEDITHA_LOCUS286</name>
</gene>
<dbReference type="InterPro" id="IPR028002">
    <property type="entry name" value="Myb_DNA-bind_5"/>
</dbReference>
<evidence type="ECO:0000256" key="1">
    <source>
        <dbReference type="ARBA" id="ARBA00011764"/>
    </source>
</evidence>
<keyword evidence="4" id="KW-0804">Transcription</keyword>